<dbReference type="GO" id="GO:0016491">
    <property type="term" value="F:oxidoreductase activity"/>
    <property type="evidence" value="ECO:0007669"/>
    <property type="project" value="InterPro"/>
</dbReference>
<name>A0A7W4UHT5_9CELL</name>
<reference evidence="1 2" key="1">
    <citation type="submission" date="2020-08" db="EMBL/GenBank/DDBJ databases">
        <title>The Agave Microbiome: Exploring the role of microbial communities in plant adaptations to desert environments.</title>
        <authorList>
            <person name="Partida-Martinez L.P."/>
        </authorList>
    </citation>
    <scope>NUCLEOTIDE SEQUENCE [LARGE SCALE GENOMIC DNA]</scope>
    <source>
        <strain evidence="1 2">RAS26</strain>
    </source>
</reference>
<comment type="caution">
    <text evidence="1">The sequence shown here is derived from an EMBL/GenBank/DDBJ whole genome shotgun (WGS) entry which is preliminary data.</text>
</comment>
<dbReference type="InterPro" id="IPR012349">
    <property type="entry name" value="Split_barrel_FMN-bd"/>
</dbReference>
<accession>A0A7W4UHT5</accession>
<gene>
    <name evidence="1" type="ORF">FHR80_003365</name>
</gene>
<dbReference type="Pfam" id="PF04075">
    <property type="entry name" value="F420H2_quin_red"/>
    <property type="match status" value="1"/>
</dbReference>
<dbReference type="EMBL" id="JACHVX010000005">
    <property type="protein sequence ID" value="MBB2924432.1"/>
    <property type="molecule type" value="Genomic_DNA"/>
</dbReference>
<dbReference type="Gene3D" id="2.30.110.10">
    <property type="entry name" value="Electron Transport, Fmn-binding Protein, Chain A"/>
    <property type="match status" value="1"/>
</dbReference>
<protein>
    <submittedName>
        <fullName evidence="1">Deazaflavin-dependent oxidoreductase (Nitroreductase family)</fullName>
    </submittedName>
</protein>
<reference evidence="1 2" key="2">
    <citation type="submission" date="2020-08" db="EMBL/GenBank/DDBJ databases">
        <authorList>
            <person name="Partida-Martinez L."/>
            <person name="Huntemann M."/>
            <person name="Clum A."/>
            <person name="Wang J."/>
            <person name="Palaniappan K."/>
            <person name="Ritter S."/>
            <person name="Chen I.-M."/>
            <person name="Stamatis D."/>
            <person name="Reddy T."/>
            <person name="O'Malley R."/>
            <person name="Daum C."/>
            <person name="Shapiro N."/>
            <person name="Ivanova N."/>
            <person name="Kyrpides N."/>
            <person name="Woyke T."/>
        </authorList>
    </citation>
    <scope>NUCLEOTIDE SEQUENCE [LARGE SCALE GENOMIC DNA]</scope>
    <source>
        <strain evidence="1 2">RAS26</strain>
    </source>
</reference>
<sequence length="183" mass="19861">MTAPGPVTAEQPRGGAAPWTRAKRWMYRGGRPDRLARAMNRLSARMYEHGVLTGGGRGVTLQVRGRRSGRPVTFPLVLVRHDGAAYLVSMLGQDAQWVRNVHADDGRAVLLRHGPQPVRLVDVPVGERPPILRRFLEVAPGARPHVAVDRHAPVEAFAAVAAQHPVFRVVPREGGDAGAAPRP</sequence>
<proteinExistence type="predicted"/>
<dbReference type="Proteomes" id="UP000518206">
    <property type="component" value="Unassembled WGS sequence"/>
</dbReference>
<evidence type="ECO:0000313" key="2">
    <source>
        <dbReference type="Proteomes" id="UP000518206"/>
    </source>
</evidence>
<dbReference type="AlphaFoldDB" id="A0A7W4UHT5"/>
<evidence type="ECO:0000313" key="1">
    <source>
        <dbReference type="EMBL" id="MBB2924432.1"/>
    </source>
</evidence>
<dbReference type="InterPro" id="IPR004378">
    <property type="entry name" value="F420H2_quin_Rdtase"/>
</dbReference>
<organism evidence="1 2">
    <name type="scientific">Cellulomonas cellasea</name>
    <dbReference type="NCBI Taxonomy" id="43670"/>
    <lineage>
        <taxon>Bacteria</taxon>
        <taxon>Bacillati</taxon>
        <taxon>Actinomycetota</taxon>
        <taxon>Actinomycetes</taxon>
        <taxon>Micrococcales</taxon>
        <taxon>Cellulomonadaceae</taxon>
        <taxon>Cellulomonas</taxon>
    </lineage>
</organism>
<dbReference type="RefSeq" id="WP_221196614.1">
    <property type="nucleotide sequence ID" value="NZ_JACHVX010000005.1"/>
</dbReference>